<name>A0A6L2ZT70_9ENTR</name>
<dbReference type="GO" id="GO:0003677">
    <property type="term" value="F:DNA binding"/>
    <property type="evidence" value="ECO:0007669"/>
    <property type="project" value="InterPro"/>
</dbReference>
<evidence type="ECO:0000313" key="1">
    <source>
        <dbReference type="EMBL" id="GFN47485.1"/>
    </source>
</evidence>
<dbReference type="InterPro" id="IPR036388">
    <property type="entry name" value="WH-like_DNA-bd_sf"/>
</dbReference>
<proteinExistence type="predicted"/>
<dbReference type="GO" id="GO:0006355">
    <property type="term" value="P:regulation of DNA-templated transcription"/>
    <property type="evidence" value="ECO:0007669"/>
    <property type="project" value="InterPro"/>
</dbReference>
<reference evidence="1 2" key="1">
    <citation type="submission" date="2020-06" db="EMBL/GenBank/DDBJ databases">
        <title>The genome sequence of Candidatus Regiella insecticola strain Tut.</title>
        <authorList>
            <person name="Nikoh N."/>
            <person name="Tsuchida T."/>
            <person name="Koga R."/>
            <person name="Oshima K."/>
            <person name="Hattori M."/>
            <person name="Fukatsu T."/>
        </authorList>
    </citation>
    <scope>NUCLEOTIDE SEQUENCE [LARGE SCALE GENOMIC DNA]</scope>
    <source>
        <strain evidence="1 2">Tut</strain>
    </source>
</reference>
<dbReference type="Proteomes" id="UP000504714">
    <property type="component" value="Unassembled WGS sequence"/>
</dbReference>
<dbReference type="InterPro" id="IPR016032">
    <property type="entry name" value="Sig_transdc_resp-reg_C-effctor"/>
</dbReference>
<sequence length="114" mass="12928">MSHPCQLTTTTLQEAAMAIVDITQFSEFREVFPELTPVQFETAMLFALGISQKDIAALRSVSYPVVNATLEEIKIKLNFYSLNSLLAVFQVRLVFFALRACVLQRKNERKITGR</sequence>
<evidence type="ECO:0000313" key="2">
    <source>
        <dbReference type="Proteomes" id="UP000504714"/>
    </source>
</evidence>
<dbReference type="EMBL" id="BLXO01000014">
    <property type="protein sequence ID" value="GFN47485.1"/>
    <property type="molecule type" value="Genomic_DNA"/>
</dbReference>
<dbReference type="Gene3D" id="1.10.10.10">
    <property type="entry name" value="Winged helix-like DNA-binding domain superfamily/Winged helix DNA-binding domain"/>
    <property type="match status" value="1"/>
</dbReference>
<organism evidence="1 2">
    <name type="scientific">Candidatus Regiella insecticola</name>
    <dbReference type="NCBI Taxonomy" id="138073"/>
    <lineage>
        <taxon>Bacteria</taxon>
        <taxon>Pseudomonadati</taxon>
        <taxon>Pseudomonadota</taxon>
        <taxon>Gammaproteobacteria</taxon>
        <taxon>Enterobacterales</taxon>
        <taxon>Enterobacteriaceae</taxon>
        <taxon>aphid secondary symbionts</taxon>
        <taxon>Candidatus Regiella</taxon>
    </lineage>
</organism>
<dbReference type="AlphaFoldDB" id="A0A6L2ZT70"/>
<gene>
    <name evidence="1" type="ORF">RINTU1_35820</name>
</gene>
<dbReference type="SUPFAM" id="SSF46894">
    <property type="entry name" value="C-terminal effector domain of the bipartite response regulators"/>
    <property type="match status" value="1"/>
</dbReference>
<protein>
    <submittedName>
        <fullName evidence="1">Phage protein</fullName>
    </submittedName>
</protein>
<comment type="caution">
    <text evidence="1">The sequence shown here is derived from an EMBL/GenBank/DDBJ whole genome shotgun (WGS) entry which is preliminary data.</text>
</comment>
<accession>A0A6L2ZT70</accession>